<gene>
    <name evidence="2" type="primary">Fbxo21-L2</name>
    <name evidence="2" type="ORF">Hamer_G009045</name>
</gene>
<dbReference type="EMBL" id="JAHLQT010003582">
    <property type="protein sequence ID" value="KAG7176266.1"/>
    <property type="molecule type" value="Genomic_DNA"/>
</dbReference>
<dbReference type="GO" id="GO:0003677">
    <property type="term" value="F:DNA binding"/>
    <property type="evidence" value="ECO:0007669"/>
    <property type="project" value="InterPro"/>
</dbReference>
<keyword evidence="3" id="KW-1185">Reference proteome</keyword>
<feature type="domain" description="Hemimethylated DNA-binding" evidence="1">
    <location>
        <begin position="127"/>
        <end position="227"/>
    </location>
</feature>
<evidence type="ECO:0000259" key="1">
    <source>
        <dbReference type="SMART" id="SM00992"/>
    </source>
</evidence>
<dbReference type="InterPro" id="IPR053189">
    <property type="entry name" value="Clp_protease_adapter_ClpF"/>
</dbReference>
<dbReference type="OrthoDB" id="28868at2759"/>
<dbReference type="Pfam" id="PF08755">
    <property type="entry name" value="YccV-like"/>
    <property type="match status" value="1"/>
</dbReference>
<dbReference type="AlphaFoldDB" id="A0A8J5TJN9"/>
<accession>A0A8J5TJN9</accession>
<comment type="caution">
    <text evidence="2">The sequence shown here is derived from an EMBL/GenBank/DDBJ whole genome shotgun (WGS) entry which is preliminary data.</text>
</comment>
<organism evidence="2 3">
    <name type="scientific">Homarus americanus</name>
    <name type="common">American lobster</name>
    <dbReference type="NCBI Taxonomy" id="6706"/>
    <lineage>
        <taxon>Eukaryota</taxon>
        <taxon>Metazoa</taxon>
        <taxon>Ecdysozoa</taxon>
        <taxon>Arthropoda</taxon>
        <taxon>Crustacea</taxon>
        <taxon>Multicrustacea</taxon>
        <taxon>Malacostraca</taxon>
        <taxon>Eumalacostraca</taxon>
        <taxon>Eucarida</taxon>
        <taxon>Decapoda</taxon>
        <taxon>Pleocyemata</taxon>
        <taxon>Astacidea</taxon>
        <taxon>Nephropoidea</taxon>
        <taxon>Nephropidae</taxon>
        <taxon>Homarus</taxon>
    </lineage>
</organism>
<dbReference type="PANTHER" id="PTHR48439">
    <property type="entry name" value="HEMIMETHYLATED DNA-BINDING DOMAIN-CONTAINING PROTEIN"/>
    <property type="match status" value="1"/>
</dbReference>
<sequence length="237" mass="27995">MFYSLSRLTMPLSGRDAVVLCVLVCCVPLQHWLTQHSSVTPDERSAEVYRLVEYARFVAQKWLSTASWKDWLLSVQLKYTTNDYSHWYNLDDDDPEGECPAVEVWNYLFPDGAFGMSPKPRNVRPEGMKWRIGQVVRHKIWGYKAVIFGWDPKTKAPEEWIQKMHRENTHWREQPNYALLVDTDQKDIVQITYVPQENISPVTNQEVHHPGLSRYFDYFDGAQYIPRPWLRAVYPRD</sequence>
<dbReference type="Proteomes" id="UP000747542">
    <property type="component" value="Unassembled WGS sequence"/>
</dbReference>
<evidence type="ECO:0000313" key="3">
    <source>
        <dbReference type="Proteomes" id="UP000747542"/>
    </source>
</evidence>
<dbReference type="SMART" id="SM00992">
    <property type="entry name" value="YccV-like"/>
    <property type="match status" value="1"/>
</dbReference>
<evidence type="ECO:0000313" key="2">
    <source>
        <dbReference type="EMBL" id="KAG7176266.1"/>
    </source>
</evidence>
<dbReference type="PANTHER" id="PTHR48439:SF1">
    <property type="entry name" value="HEMIMETHYLATED DNA-BINDING DOMAIN-CONTAINING PROTEIN"/>
    <property type="match status" value="1"/>
</dbReference>
<protein>
    <submittedName>
        <fullName evidence="2">F-box only protein 21-like 2</fullName>
    </submittedName>
</protein>
<dbReference type="NCBIfam" id="TIGR02097">
    <property type="entry name" value="yccV"/>
    <property type="match status" value="1"/>
</dbReference>
<proteinExistence type="predicted"/>
<reference evidence="2" key="1">
    <citation type="journal article" date="2021" name="Sci. Adv.">
        <title>The American lobster genome reveals insights on longevity, neural, and immune adaptations.</title>
        <authorList>
            <person name="Polinski J.M."/>
            <person name="Zimin A.V."/>
            <person name="Clark K.F."/>
            <person name="Kohn A.B."/>
            <person name="Sadowski N."/>
            <person name="Timp W."/>
            <person name="Ptitsyn A."/>
            <person name="Khanna P."/>
            <person name="Romanova D.Y."/>
            <person name="Williams P."/>
            <person name="Greenwood S.J."/>
            <person name="Moroz L.L."/>
            <person name="Walt D.R."/>
            <person name="Bodnar A.G."/>
        </authorList>
    </citation>
    <scope>NUCLEOTIDE SEQUENCE</scope>
    <source>
        <strain evidence="2">GMGI-L3</strain>
    </source>
</reference>
<name>A0A8J5TJN9_HOMAM</name>
<dbReference type="InterPro" id="IPR011722">
    <property type="entry name" value="Hemimethylated_DNA-bd_dom"/>
</dbReference>